<comment type="subcellular location">
    <subcellularLocation>
        <location evidence="2">Endoplasmic reticulum membrane</location>
        <topology evidence="2">Multi-pass membrane protein</topology>
    </subcellularLocation>
    <subcellularLocation>
        <location evidence="1">Nucleus</location>
    </subcellularLocation>
</comment>
<dbReference type="AlphaFoldDB" id="A0A5E8CBF0"/>
<evidence type="ECO:0000259" key="12">
    <source>
        <dbReference type="PROSITE" id="PS50888"/>
    </source>
</evidence>
<evidence type="ECO:0000256" key="10">
    <source>
        <dbReference type="ARBA" id="ARBA00023242"/>
    </source>
</evidence>
<gene>
    <name evidence="13" type="ORF">SAPINGB_P006318</name>
</gene>
<dbReference type="Pfam" id="PF00010">
    <property type="entry name" value="HLH"/>
    <property type="match status" value="1"/>
</dbReference>
<keyword evidence="6" id="KW-0805">Transcription regulation</keyword>
<keyword evidence="4" id="KW-0256">Endoplasmic reticulum</keyword>
<dbReference type="RefSeq" id="XP_031856920.1">
    <property type="nucleotide sequence ID" value="XM_032001029.1"/>
</dbReference>
<protein>
    <recommendedName>
        <fullName evidence="12">BHLH domain-containing protein</fullName>
    </recommendedName>
</protein>
<feature type="compositionally biased region" description="Low complexity" evidence="11">
    <location>
        <begin position="325"/>
        <end position="344"/>
    </location>
</feature>
<evidence type="ECO:0000256" key="11">
    <source>
        <dbReference type="SAM" id="MobiDB-lite"/>
    </source>
</evidence>
<dbReference type="GO" id="GO:0000978">
    <property type="term" value="F:RNA polymerase II cis-regulatory region sequence-specific DNA binding"/>
    <property type="evidence" value="ECO:0007669"/>
    <property type="project" value="TreeGrafter"/>
</dbReference>
<feature type="region of interest" description="Disordered" evidence="11">
    <location>
        <begin position="371"/>
        <end position="407"/>
    </location>
</feature>
<feature type="domain" description="BHLH" evidence="12">
    <location>
        <begin position="413"/>
        <end position="503"/>
    </location>
</feature>
<keyword evidence="3" id="KW-0812">Transmembrane</keyword>
<dbReference type="PANTHER" id="PTHR46062:SF1">
    <property type="entry name" value="LP12374P"/>
    <property type="match status" value="1"/>
</dbReference>
<evidence type="ECO:0000256" key="7">
    <source>
        <dbReference type="ARBA" id="ARBA00023125"/>
    </source>
</evidence>
<dbReference type="GeneID" id="43585129"/>
<accession>A0A5E8CBF0</accession>
<keyword evidence="14" id="KW-1185">Reference proteome</keyword>
<dbReference type="Gene3D" id="4.10.280.10">
    <property type="entry name" value="Helix-loop-helix DNA-binding domain"/>
    <property type="match status" value="1"/>
</dbReference>
<dbReference type="GO" id="GO:0046983">
    <property type="term" value="F:protein dimerization activity"/>
    <property type="evidence" value="ECO:0007669"/>
    <property type="project" value="InterPro"/>
</dbReference>
<evidence type="ECO:0000256" key="3">
    <source>
        <dbReference type="ARBA" id="ARBA00022692"/>
    </source>
</evidence>
<feature type="compositionally biased region" description="Basic and acidic residues" evidence="11">
    <location>
        <begin position="295"/>
        <end position="304"/>
    </location>
</feature>
<dbReference type="EMBL" id="CABVLU010000005">
    <property type="protein sequence ID" value="VVT58656.1"/>
    <property type="molecule type" value="Genomic_DNA"/>
</dbReference>
<keyword evidence="7" id="KW-0238">DNA-binding</keyword>
<dbReference type="GO" id="GO:0005789">
    <property type="term" value="C:endoplasmic reticulum membrane"/>
    <property type="evidence" value="ECO:0007669"/>
    <property type="project" value="UniProtKB-SubCell"/>
</dbReference>
<keyword evidence="9" id="KW-0804">Transcription</keyword>
<dbReference type="InterPro" id="IPR036638">
    <property type="entry name" value="HLH_DNA-bd_sf"/>
</dbReference>
<evidence type="ECO:0000256" key="1">
    <source>
        <dbReference type="ARBA" id="ARBA00004123"/>
    </source>
</evidence>
<evidence type="ECO:0000256" key="4">
    <source>
        <dbReference type="ARBA" id="ARBA00022824"/>
    </source>
</evidence>
<dbReference type="SMART" id="SM00353">
    <property type="entry name" value="HLH"/>
    <property type="match status" value="1"/>
</dbReference>
<feature type="region of interest" description="Disordered" evidence="11">
    <location>
        <begin position="275"/>
        <end position="349"/>
    </location>
</feature>
<name>A0A5E8CBF0_9ASCO</name>
<evidence type="ECO:0000256" key="6">
    <source>
        <dbReference type="ARBA" id="ARBA00023015"/>
    </source>
</evidence>
<dbReference type="PROSITE" id="PS50888">
    <property type="entry name" value="BHLH"/>
    <property type="match status" value="1"/>
</dbReference>
<dbReference type="OrthoDB" id="2133190at2759"/>
<evidence type="ECO:0000313" key="13">
    <source>
        <dbReference type="EMBL" id="VVT58656.1"/>
    </source>
</evidence>
<dbReference type="PANTHER" id="PTHR46062">
    <property type="entry name" value="STEROL REGULATORY ELEMENT-BINDING PROTEIN"/>
    <property type="match status" value="1"/>
</dbReference>
<sequence length="523" mass="57391">MPSPLSTPPPEKNAAFSSCIVNSNGDSSAISLPTFEFPSCQLGQDSFAQPGMSEKLASPHYSESISLSSSNETSPLPYLEDIQFSIVIPTTTDTSALQALTSASQHHTDLMFFDLESHVIPTTLENSVIAAPIVASFSSTNHSNDEPVTIPGHIPTHFNSHRHHFPGQISSESCFTSTTYSHTPFYISDPSEEGVVAANSTMNAGSISVTATSTGINSLHSSGHNIDGYIKYCHPYISEELVGGINDASREAGFELEGIAAKVASEVSSKLDCKSQGLKEKPAEPVVDSDNVLQPKEEPKEKTSAKKLKKKAVIPINRLQHQHQRQQNQNQNQNQKQKQEQPPLSIGISNAIGDSTIKATTNTTTAATIASTTSTSTKVPTEIKSESSKSTINNTPVPKLKRKRTTRRRLTVHQKIAHNKIEKKYRTNINEKIFGLQDLMPSSYITDFGVKDFDQLTEEDKNVLAEEEDDMMINGCVERTVEQNVRPNKSSILERAANYIMYLKSTNYYLRQENCSLLKGEDL</sequence>
<dbReference type="Proteomes" id="UP000398389">
    <property type="component" value="Unassembled WGS sequence"/>
</dbReference>
<dbReference type="InterPro" id="IPR011598">
    <property type="entry name" value="bHLH_dom"/>
</dbReference>
<proteinExistence type="predicted"/>
<keyword evidence="8" id="KW-0472">Membrane</keyword>
<evidence type="ECO:0000256" key="5">
    <source>
        <dbReference type="ARBA" id="ARBA00022989"/>
    </source>
</evidence>
<evidence type="ECO:0000256" key="9">
    <source>
        <dbReference type="ARBA" id="ARBA00023163"/>
    </source>
</evidence>
<dbReference type="GO" id="GO:0005634">
    <property type="term" value="C:nucleus"/>
    <property type="evidence" value="ECO:0007669"/>
    <property type="project" value="UniProtKB-SubCell"/>
</dbReference>
<organism evidence="13 14">
    <name type="scientific">Magnusiomyces paraingens</name>
    <dbReference type="NCBI Taxonomy" id="2606893"/>
    <lineage>
        <taxon>Eukaryota</taxon>
        <taxon>Fungi</taxon>
        <taxon>Dikarya</taxon>
        <taxon>Ascomycota</taxon>
        <taxon>Saccharomycotina</taxon>
        <taxon>Dipodascomycetes</taxon>
        <taxon>Dipodascales</taxon>
        <taxon>Dipodascaceae</taxon>
        <taxon>Magnusiomyces</taxon>
    </lineage>
</organism>
<evidence type="ECO:0000256" key="8">
    <source>
        <dbReference type="ARBA" id="ARBA00023136"/>
    </source>
</evidence>
<keyword evidence="10" id="KW-0539">Nucleus</keyword>
<evidence type="ECO:0000313" key="14">
    <source>
        <dbReference type="Proteomes" id="UP000398389"/>
    </source>
</evidence>
<dbReference type="SUPFAM" id="SSF47459">
    <property type="entry name" value="HLH, helix-loop-helix DNA-binding domain"/>
    <property type="match status" value="1"/>
</dbReference>
<keyword evidence="5" id="KW-1133">Transmembrane helix</keyword>
<reference evidence="13 14" key="1">
    <citation type="submission" date="2019-09" db="EMBL/GenBank/DDBJ databases">
        <authorList>
            <person name="Brejova B."/>
        </authorList>
    </citation>
    <scope>NUCLEOTIDE SEQUENCE [LARGE SCALE GENOMIC DNA]</scope>
</reference>
<dbReference type="GO" id="GO:0000981">
    <property type="term" value="F:DNA-binding transcription factor activity, RNA polymerase II-specific"/>
    <property type="evidence" value="ECO:0007669"/>
    <property type="project" value="TreeGrafter"/>
</dbReference>
<evidence type="ECO:0000256" key="2">
    <source>
        <dbReference type="ARBA" id="ARBA00004477"/>
    </source>
</evidence>